<keyword evidence="1" id="KW-0472">Membrane</keyword>
<accession>A0A1Y5FH50</accession>
<dbReference type="AlphaFoldDB" id="A0A1Y5FH50"/>
<organism evidence="2 3">
    <name type="scientific">Halobacteriovorax marinus</name>
    <dbReference type="NCBI Taxonomy" id="97084"/>
    <lineage>
        <taxon>Bacteria</taxon>
        <taxon>Pseudomonadati</taxon>
        <taxon>Bdellovibrionota</taxon>
        <taxon>Bacteriovoracia</taxon>
        <taxon>Bacteriovoracales</taxon>
        <taxon>Halobacteriovoraceae</taxon>
        <taxon>Halobacteriovorax</taxon>
    </lineage>
</organism>
<feature type="transmembrane region" description="Helical" evidence="1">
    <location>
        <begin position="6"/>
        <end position="24"/>
    </location>
</feature>
<reference evidence="3" key="1">
    <citation type="journal article" date="2017" name="Proc. Natl. Acad. Sci. U.S.A.">
        <title>Simulation of Deepwater Horizon oil plume reveals substrate specialization within a complex community of hydrocarbon-degraders.</title>
        <authorList>
            <person name="Hu P."/>
            <person name="Dubinsky E.A."/>
            <person name="Probst A.J."/>
            <person name="Wang J."/>
            <person name="Sieber C.M.K."/>
            <person name="Tom L.M."/>
            <person name="Gardinali P."/>
            <person name="Banfield J.F."/>
            <person name="Atlas R.M."/>
            <person name="Andersen G.L."/>
        </authorList>
    </citation>
    <scope>NUCLEOTIDE SEQUENCE [LARGE SCALE GENOMIC DNA]</scope>
</reference>
<protein>
    <submittedName>
        <fullName evidence="2">Uncharacterized protein</fullName>
    </submittedName>
</protein>
<keyword evidence="1" id="KW-1133">Transmembrane helix</keyword>
<sequence length="196" mass="23232">MDFTRLIEWLIFGGIILYAIYTMISIKEEKQAYVENSVEFEFKNFLFFLPSWWSNTTKEGEEDHVTFERTDTRYDWKATLEWNKASDEEFSTPIEEVLVKRLEQFKLIFDPEESVIDTPAKFEEFIPVIEGRVEIVHIEGTATEDVSERVYFDSYLIKDNINQAFLFAHSRSSILNGAVEGPYFEEVMRTFEFLHQ</sequence>
<keyword evidence="1" id="KW-0812">Transmembrane</keyword>
<dbReference type="Proteomes" id="UP000196531">
    <property type="component" value="Unassembled WGS sequence"/>
</dbReference>
<dbReference type="EMBL" id="MAAO01000004">
    <property type="protein sequence ID" value="OUR98655.1"/>
    <property type="molecule type" value="Genomic_DNA"/>
</dbReference>
<comment type="caution">
    <text evidence="2">The sequence shown here is derived from an EMBL/GenBank/DDBJ whole genome shotgun (WGS) entry which is preliminary data.</text>
</comment>
<gene>
    <name evidence="2" type="ORF">A9Q84_04355</name>
</gene>
<evidence type="ECO:0000256" key="1">
    <source>
        <dbReference type="SAM" id="Phobius"/>
    </source>
</evidence>
<evidence type="ECO:0000313" key="2">
    <source>
        <dbReference type="EMBL" id="OUR98655.1"/>
    </source>
</evidence>
<evidence type="ECO:0000313" key="3">
    <source>
        <dbReference type="Proteomes" id="UP000196531"/>
    </source>
</evidence>
<name>A0A1Y5FH50_9BACT</name>
<proteinExistence type="predicted"/>